<organism evidence="1">
    <name type="scientific">uncultured Caudovirales phage</name>
    <dbReference type="NCBI Taxonomy" id="2100421"/>
    <lineage>
        <taxon>Viruses</taxon>
        <taxon>Duplodnaviria</taxon>
        <taxon>Heunggongvirae</taxon>
        <taxon>Uroviricota</taxon>
        <taxon>Caudoviricetes</taxon>
        <taxon>Peduoviridae</taxon>
        <taxon>Maltschvirus</taxon>
        <taxon>Maltschvirus maltsch</taxon>
    </lineage>
</organism>
<dbReference type="PANTHER" id="PTHR34934:SF1">
    <property type="entry name" value="FLAVIN-DEPENDENT THYMIDYLATE SYNTHASE"/>
    <property type="match status" value="1"/>
</dbReference>
<name>A0A6J5NQ42_9CAUD</name>
<sequence length="161" mass="19143">MVNVCMEITTTRDIARQILRHRSFSFQEFSQRYADPVKELSFVEREARLQDVKNRQNSLETDNPALCMWWEERQRRVIYEAKEAYAWAIENGIAKEQARAVLPEGNTTSKMYMNGTLRSWIHYVDLRTDNATQKEHREVALQCKDILVQSYPFLEELWQHG</sequence>
<dbReference type="PROSITE" id="PS51331">
    <property type="entry name" value="THYX"/>
    <property type="match status" value="1"/>
</dbReference>
<dbReference type="Gene3D" id="1.20.5.3070">
    <property type="match status" value="1"/>
</dbReference>
<dbReference type="GO" id="GO:0004799">
    <property type="term" value="F:thymidylate synthase activity"/>
    <property type="evidence" value="ECO:0007669"/>
    <property type="project" value="TreeGrafter"/>
</dbReference>
<dbReference type="GO" id="GO:0050797">
    <property type="term" value="F:thymidylate synthase (FAD) activity"/>
    <property type="evidence" value="ECO:0007669"/>
    <property type="project" value="InterPro"/>
</dbReference>
<accession>A0A6J5NQ42</accession>
<dbReference type="EMBL" id="LR796700">
    <property type="protein sequence ID" value="CAB4161077.1"/>
    <property type="molecule type" value="Genomic_DNA"/>
</dbReference>
<dbReference type="InterPro" id="IPR003669">
    <property type="entry name" value="Thymidylate_synthase_ThyX"/>
</dbReference>
<protein>
    <submittedName>
        <fullName evidence="1">THY1 Predicted alternative thymidylate synthase</fullName>
    </submittedName>
</protein>
<dbReference type="GO" id="GO:0006231">
    <property type="term" value="P:dTMP biosynthetic process"/>
    <property type="evidence" value="ECO:0007669"/>
    <property type="project" value="InterPro"/>
</dbReference>
<dbReference type="GO" id="GO:0050660">
    <property type="term" value="F:flavin adenine dinucleotide binding"/>
    <property type="evidence" value="ECO:0007669"/>
    <property type="project" value="InterPro"/>
</dbReference>
<dbReference type="CDD" id="cd20175">
    <property type="entry name" value="ThyX"/>
    <property type="match status" value="1"/>
</dbReference>
<dbReference type="PANTHER" id="PTHR34934">
    <property type="entry name" value="FLAVIN-DEPENDENT THYMIDYLATE SYNTHASE"/>
    <property type="match status" value="1"/>
</dbReference>
<dbReference type="InterPro" id="IPR036098">
    <property type="entry name" value="Thymidylate_synthase_ThyX_sf"/>
</dbReference>
<gene>
    <name evidence="1" type="ORF">UFOVP729_29</name>
</gene>
<dbReference type="GO" id="GO:0070402">
    <property type="term" value="F:NADPH binding"/>
    <property type="evidence" value="ECO:0007669"/>
    <property type="project" value="TreeGrafter"/>
</dbReference>
<reference evidence="1" key="1">
    <citation type="submission" date="2020-04" db="EMBL/GenBank/DDBJ databases">
        <authorList>
            <person name="Chiriac C."/>
            <person name="Salcher M."/>
            <person name="Ghai R."/>
            <person name="Kavagutti S V."/>
        </authorList>
    </citation>
    <scope>NUCLEOTIDE SEQUENCE</scope>
</reference>
<dbReference type="NCBIfam" id="TIGR02170">
    <property type="entry name" value="thyX"/>
    <property type="match status" value="1"/>
</dbReference>
<dbReference type="Gene3D" id="3.30.1360.170">
    <property type="match status" value="1"/>
</dbReference>
<proteinExistence type="predicted"/>
<dbReference type="Pfam" id="PF02511">
    <property type="entry name" value="Thy1"/>
    <property type="match status" value="1"/>
</dbReference>
<dbReference type="SUPFAM" id="SSF69796">
    <property type="entry name" value="Thymidylate synthase-complementing protein Thy1"/>
    <property type="match status" value="1"/>
</dbReference>
<evidence type="ECO:0000313" key="1">
    <source>
        <dbReference type="EMBL" id="CAB4161077.1"/>
    </source>
</evidence>